<accession>A0A2P2KD55</accession>
<proteinExistence type="predicted"/>
<dbReference type="AlphaFoldDB" id="A0A2P2KD55"/>
<reference evidence="3" key="1">
    <citation type="submission" date="2018-02" db="EMBL/GenBank/DDBJ databases">
        <title>Rhizophora mucronata_Transcriptome.</title>
        <authorList>
            <person name="Meera S.P."/>
            <person name="Sreeshan A."/>
            <person name="Augustine A."/>
        </authorList>
    </citation>
    <scope>NUCLEOTIDE SEQUENCE</scope>
    <source>
        <tissue evidence="3">Leaf</tissue>
    </source>
</reference>
<dbReference type="SUPFAM" id="SSF50249">
    <property type="entry name" value="Nucleic acid-binding proteins"/>
    <property type="match status" value="1"/>
</dbReference>
<dbReference type="InterPro" id="IPR003029">
    <property type="entry name" value="S1_domain"/>
</dbReference>
<protein>
    <submittedName>
        <fullName evidence="3">Uncharacterized protein LOC8266439</fullName>
    </submittedName>
</protein>
<feature type="domain" description="S1 motif" evidence="2">
    <location>
        <begin position="558"/>
        <end position="626"/>
    </location>
</feature>
<feature type="compositionally biased region" description="Basic and acidic residues" evidence="1">
    <location>
        <begin position="155"/>
        <end position="167"/>
    </location>
</feature>
<dbReference type="GO" id="GO:0003676">
    <property type="term" value="F:nucleic acid binding"/>
    <property type="evidence" value="ECO:0007669"/>
    <property type="project" value="InterPro"/>
</dbReference>
<name>A0A2P2KD55_RHIMU</name>
<dbReference type="PANTHER" id="PTHR47600">
    <property type="entry name" value="NUCLEIC ACID-BINDING, OB-FOLD-LIKE PROTEIN"/>
    <property type="match status" value="1"/>
</dbReference>
<dbReference type="Gene3D" id="2.40.50.140">
    <property type="entry name" value="Nucleic acid-binding proteins"/>
    <property type="match status" value="1"/>
</dbReference>
<feature type="region of interest" description="Disordered" evidence="1">
    <location>
        <begin position="142"/>
        <end position="169"/>
    </location>
</feature>
<evidence type="ECO:0000256" key="1">
    <source>
        <dbReference type="SAM" id="MobiDB-lite"/>
    </source>
</evidence>
<dbReference type="EMBL" id="GGEC01023174">
    <property type="protein sequence ID" value="MBX03658.1"/>
    <property type="molecule type" value="Transcribed_RNA"/>
</dbReference>
<organism evidence="3">
    <name type="scientific">Rhizophora mucronata</name>
    <name type="common">Asiatic mangrove</name>
    <dbReference type="NCBI Taxonomy" id="61149"/>
    <lineage>
        <taxon>Eukaryota</taxon>
        <taxon>Viridiplantae</taxon>
        <taxon>Streptophyta</taxon>
        <taxon>Embryophyta</taxon>
        <taxon>Tracheophyta</taxon>
        <taxon>Spermatophyta</taxon>
        <taxon>Magnoliopsida</taxon>
        <taxon>eudicotyledons</taxon>
        <taxon>Gunneridae</taxon>
        <taxon>Pentapetalae</taxon>
        <taxon>rosids</taxon>
        <taxon>fabids</taxon>
        <taxon>Malpighiales</taxon>
        <taxon>Rhizophoraceae</taxon>
        <taxon>Rhizophora</taxon>
    </lineage>
</organism>
<sequence length="742" mass="82853">MDGLSFAAVTPAAAASCSLNKFLFPAKPGGGKRIRSGSKRREIRFPRRNGFLVLAAKEEEQPKLDQWDQMELKFGRLLGEDPKLTLAKIMARKENPDASYLEVEKSFYKNKGKIGEREELLFDVSKEKKASNSLDDLNLARPVPSKGVKFQPTVPEKKKPSQPEKKAAVNGNVKSSVPNVILRKPVMFVEDDVEDKPLRSRVRIKSNLTLKMGNGRKNDKFSDMTLLRRPELISVEKKQESSSNVQATVSNIDTRMSTGEEEWEDKYSGFTMLEKPELNGPEQSAEGGDPSIPAEQDLEDNSLPSEKSIIKSNEPKAALDEQSHLNMDDPTTKFSVEAALQGKPKRLDQAVKRMPRDGEREAVLANPGSVGNANVLKDLPSTSPAEDADWTRAEQLVMTGDRAEVELISSSARGFAVAFGSLIGFLPYRNLVAKWKFLAFESWLREKGIDLSIYKQKLGIIGSYNVLGQNPSHDSRIGLENDQKLDGNVSPDMKLEDLLSIYDQEKLRFLASFVGQKTKVNLVTADRKSRKLIVSLRPKEKEDLAEKKRNLMAKLQIGDVVKCCIKKITYFGVFVEVEGVPALIHNTEISWDATLDPASYFKVDQIVEAKVHQLDFSLERIFLSLKEIMPDPLIEALESVVGDHDALDGRLQPAEADTEWEEVESLIKELQEIEGVHSVSKGRFFSSPGLAPTFQVYMSSMFDNEYKLLARSGNKVQEVIVQASLGKEEMKSTILSCTNRVE</sequence>
<dbReference type="Pfam" id="PF00575">
    <property type="entry name" value="S1"/>
    <property type="match status" value="1"/>
</dbReference>
<dbReference type="PROSITE" id="PS50126">
    <property type="entry name" value="S1"/>
    <property type="match status" value="1"/>
</dbReference>
<dbReference type="InterPro" id="IPR012340">
    <property type="entry name" value="NA-bd_OB-fold"/>
</dbReference>
<evidence type="ECO:0000259" key="2">
    <source>
        <dbReference type="PROSITE" id="PS50126"/>
    </source>
</evidence>
<dbReference type="SMART" id="SM00316">
    <property type="entry name" value="S1"/>
    <property type="match status" value="1"/>
</dbReference>
<dbReference type="PANTHER" id="PTHR47600:SF1">
    <property type="entry name" value="NUCLEIC ACID-BINDING, OB-FOLD-LIKE PROTEIN"/>
    <property type="match status" value="1"/>
</dbReference>
<evidence type="ECO:0000313" key="3">
    <source>
        <dbReference type="EMBL" id="MBX03658.1"/>
    </source>
</evidence>
<feature type="region of interest" description="Disordered" evidence="1">
    <location>
        <begin position="274"/>
        <end position="300"/>
    </location>
</feature>